<dbReference type="Pfam" id="PF00515">
    <property type="entry name" value="TPR_1"/>
    <property type="match status" value="1"/>
</dbReference>
<comment type="catalytic activity">
    <reaction evidence="7 9">
        <text>L-arginyl-[protein] + NAD(+) = N(omega)-(ADP-D-ribosyl)-L-arginyl-[protein] + nicotinamide + H(+)</text>
        <dbReference type="Rhea" id="RHEA:19149"/>
        <dbReference type="Rhea" id="RHEA-COMP:10532"/>
        <dbReference type="Rhea" id="RHEA-COMP:15087"/>
        <dbReference type="ChEBI" id="CHEBI:15378"/>
        <dbReference type="ChEBI" id="CHEBI:17154"/>
        <dbReference type="ChEBI" id="CHEBI:29965"/>
        <dbReference type="ChEBI" id="CHEBI:57540"/>
        <dbReference type="ChEBI" id="CHEBI:142554"/>
        <dbReference type="EC" id="2.4.2.31"/>
    </reaction>
</comment>
<comment type="caution">
    <text evidence="12">The sequence shown here is derived from an EMBL/GenBank/DDBJ whole genome shotgun (WGS) entry which is preliminary data.</text>
</comment>
<evidence type="ECO:0000313" key="13">
    <source>
        <dbReference type="EMBL" id="CAF4057274.1"/>
    </source>
</evidence>
<feature type="repeat" description="TPR" evidence="8">
    <location>
        <begin position="562"/>
        <end position="595"/>
    </location>
</feature>
<evidence type="ECO:0000256" key="5">
    <source>
        <dbReference type="ARBA" id="ARBA00022737"/>
    </source>
</evidence>
<dbReference type="PROSITE" id="PS51996">
    <property type="entry name" value="TR_MART"/>
    <property type="match status" value="1"/>
</dbReference>
<accession>A0A819A941</accession>
<dbReference type="GO" id="GO:0016779">
    <property type="term" value="F:nucleotidyltransferase activity"/>
    <property type="evidence" value="ECO:0007669"/>
    <property type="project" value="UniProtKB-KW"/>
</dbReference>
<dbReference type="Pfam" id="PF13432">
    <property type="entry name" value="TPR_16"/>
    <property type="match status" value="1"/>
</dbReference>
<dbReference type="InterPro" id="IPR011990">
    <property type="entry name" value="TPR-like_helical_dom_sf"/>
</dbReference>
<feature type="repeat" description="TPR" evidence="8">
    <location>
        <begin position="604"/>
        <end position="637"/>
    </location>
</feature>
<evidence type="ECO:0000313" key="11">
    <source>
        <dbReference type="EMBL" id="CAF1312570.1"/>
    </source>
</evidence>
<dbReference type="Pfam" id="PF13424">
    <property type="entry name" value="TPR_12"/>
    <property type="match status" value="2"/>
</dbReference>
<keyword evidence="9" id="KW-0520">NAD</keyword>
<evidence type="ECO:0000313" key="12">
    <source>
        <dbReference type="EMBL" id="CAF3780503.1"/>
    </source>
</evidence>
<dbReference type="Gene3D" id="1.25.40.10">
    <property type="entry name" value="Tetratricopeptide repeat domain"/>
    <property type="match status" value="2"/>
</dbReference>
<proteinExistence type="inferred from homology"/>
<dbReference type="SMART" id="SM00028">
    <property type="entry name" value="TPR"/>
    <property type="match status" value="7"/>
</dbReference>
<protein>
    <recommendedName>
        <fullName evidence="9">NAD(P)(+)--arginine ADP-ribosyltransferase</fullName>
        <ecNumber evidence="9">2.4.2.31</ecNumber>
    </recommendedName>
    <alternativeName>
        <fullName evidence="9">Mono(ADP-ribosyl)transferase</fullName>
    </alternativeName>
</protein>
<dbReference type="Proteomes" id="UP000663868">
    <property type="component" value="Unassembled WGS sequence"/>
</dbReference>
<reference evidence="12" key="1">
    <citation type="submission" date="2021-02" db="EMBL/GenBank/DDBJ databases">
        <authorList>
            <person name="Nowell W R."/>
        </authorList>
    </citation>
    <scope>NUCLEOTIDE SEQUENCE</scope>
</reference>
<evidence type="ECO:0000313" key="14">
    <source>
        <dbReference type="Proteomes" id="UP000663868"/>
    </source>
</evidence>
<dbReference type="PROSITE" id="PS50005">
    <property type="entry name" value="TPR"/>
    <property type="match status" value="6"/>
</dbReference>
<evidence type="ECO:0000256" key="3">
    <source>
        <dbReference type="ARBA" id="ARBA00022679"/>
    </source>
</evidence>
<gene>
    <name evidence="10" type="ORF">IZO911_LOCUS28952</name>
    <name evidence="12" type="ORF">KXQ929_LOCUS15894</name>
    <name evidence="13" type="ORF">OKA104_LOCUS33162</name>
    <name evidence="11" type="ORF">VCS650_LOCUS31679</name>
</gene>
<dbReference type="PANTHER" id="PTHR45641">
    <property type="entry name" value="TETRATRICOPEPTIDE REPEAT PROTEIN (AFU_ORTHOLOGUE AFUA_6G03870)"/>
    <property type="match status" value="1"/>
</dbReference>
<dbReference type="AlphaFoldDB" id="A0A819A941"/>
<evidence type="ECO:0000256" key="7">
    <source>
        <dbReference type="ARBA" id="ARBA00047597"/>
    </source>
</evidence>
<comment type="similarity">
    <text evidence="1 9">Belongs to the Arg-specific ADP-ribosyltransferase family.</text>
</comment>
<dbReference type="EC" id="2.4.2.31" evidence="9"/>
<feature type="repeat" description="TPR" evidence="8">
    <location>
        <begin position="478"/>
        <end position="511"/>
    </location>
</feature>
<evidence type="ECO:0000256" key="1">
    <source>
        <dbReference type="ARBA" id="ARBA00009558"/>
    </source>
</evidence>
<dbReference type="Gene3D" id="3.90.176.10">
    <property type="entry name" value="Toxin ADP-ribosyltransferase, Chain A, domain 1"/>
    <property type="match status" value="1"/>
</dbReference>
<dbReference type="OrthoDB" id="5986190at2759"/>
<feature type="repeat" description="TPR" evidence="8">
    <location>
        <begin position="520"/>
        <end position="553"/>
    </location>
</feature>
<keyword evidence="6 8" id="KW-0802">TPR repeat</keyword>
<evidence type="ECO:0000256" key="8">
    <source>
        <dbReference type="PROSITE-ProRule" id="PRU00339"/>
    </source>
</evidence>
<dbReference type="Proteomes" id="UP000663881">
    <property type="component" value="Unassembled WGS sequence"/>
</dbReference>
<feature type="repeat" description="TPR" evidence="8">
    <location>
        <begin position="690"/>
        <end position="723"/>
    </location>
</feature>
<keyword evidence="5" id="KW-0677">Repeat</keyword>
<dbReference type="EMBL" id="CAJNOE010000419">
    <property type="protein sequence ID" value="CAF1207016.1"/>
    <property type="molecule type" value="Genomic_DNA"/>
</dbReference>
<dbReference type="EMBL" id="CAJNON010000549">
    <property type="protein sequence ID" value="CAF1312570.1"/>
    <property type="molecule type" value="Genomic_DNA"/>
</dbReference>
<dbReference type="Proteomes" id="UP000663891">
    <property type="component" value="Unassembled WGS sequence"/>
</dbReference>
<dbReference type="SUPFAM" id="SSF81901">
    <property type="entry name" value="HCP-like"/>
    <property type="match status" value="1"/>
</dbReference>
<dbReference type="EMBL" id="CAJOBB010000939">
    <property type="protein sequence ID" value="CAF3780503.1"/>
    <property type="molecule type" value="Genomic_DNA"/>
</dbReference>
<evidence type="ECO:0000256" key="4">
    <source>
        <dbReference type="ARBA" id="ARBA00022695"/>
    </source>
</evidence>
<dbReference type="Pfam" id="PF01129">
    <property type="entry name" value="ART"/>
    <property type="match status" value="1"/>
</dbReference>
<dbReference type="Proteomes" id="UP000663860">
    <property type="component" value="Unassembled WGS sequence"/>
</dbReference>
<evidence type="ECO:0000313" key="10">
    <source>
        <dbReference type="EMBL" id="CAF1207016.1"/>
    </source>
</evidence>
<evidence type="ECO:0000256" key="2">
    <source>
        <dbReference type="ARBA" id="ARBA00022676"/>
    </source>
</evidence>
<organism evidence="12 14">
    <name type="scientific">Adineta steineri</name>
    <dbReference type="NCBI Taxonomy" id="433720"/>
    <lineage>
        <taxon>Eukaryota</taxon>
        <taxon>Metazoa</taxon>
        <taxon>Spiralia</taxon>
        <taxon>Gnathifera</taxon>
        <taxon>Rotifera</taxon>
        <taxon>Eurotatoria</taxon>
        <taxon>Bdelloidea</taxon>
        <taxon>Adinetida</taxon>
        <taxon>Adinetidae</taxon>
        <taxon>Adineta</taxon>
    </lineage>
</organism>
<sequence length="744" mass="87186">MLDSEECQQNTTNTHIRSSISARITAATSLVSTTYRVQNNEDITLIWYNSSAERHEMETMEDLREINDYIVFYTDREKCINYIASIKNEKILLIITFEEDTFVLLQQVCKFCSIHSIFIFCLKPLKICYQHILLDEYRTQVVGIFCRRDKLIDSIRAAIKRVNCSLQTFSLYDQHCEKSTRDLTKEFADFLWFKLFKNVVLQMPKNTYAKQQLINFCRSYYHENKKQLEVIDSFEQTYPQTITAIQWYTKQSFVYKLVNKILRTEDIELLHTFRYFISDLSSNLAVEYYQNIIAQQETSQIPLVLYRGCQLSYNEFQRIQQNIGNLFSINGFLSTSRSKDVSLMYSGVCSNELYAVLFDIECNLNELNNAVIMVDVKTYSIYPDEEEVLFDLGTTFKIVSVEEDIDLKVWLIKMKATDDGVRLTKEYIELNRKENNENSAIITFGNLLISMGKFDHAQRYFETILSSNIQEEEEEDIAQVYTSLGTIYHEKGELEKAYENYQLAYKLMMDLGFINTSNLSKLLNNIGSYMYQTEQYDRALEYYSQALDIDKRLHGDESLQVANILLNIGLIYSEKEDLKSALDYYEKALEIQGKVLPNDHIYIATSLNNIGTIFQRLNKYDLAFKYHEQALRMRQKLLPVEHDDIAVSFHNIAEVFHDQGQLNEALEYYMEAIKIREKIFNNLNEHAHFAMTLHQIGTAYENLNNYAQAIEYYQRALGKMPSNDVTKISKLNNDITRIKSQITY</sequence>
<dbReference type="EMBL" id="CAJOAY010004157">
    <property type="protein sequence ID" value="CAF4057274.1"/>
    <property type="molecule type" value="Genomic_DNA"/>
</dbReference>
<dbReference type="GO" id="GO:0106274">
    <property type="term" value="F:NAD+-protein-arginine ADP-ribosyltransferase activity"/>
    <property type="evidence" value="ECO:0007669"/>
    <property type="project" value="UniProtKB-EC"/>
</dbReference>
<keyword evidence="4" id="KW-0548">Nucleotidyltransferase</keyword>
<keyword evidence="2 9" id="KW-0328">Glycosyltransferase</keyword>
<keyword evidence="3 9" id="KW-0808">Transferase</keyword>
<dbReference type="SUPFAM" id="SSF56399">
    <property type="entry name" value="ADP-ribosylation"/>
    <property type="match status" value="1"/>
</dbReference>
<evidence type="ECO:0000256" key="6">
    <source>
        <dbReference type="ARBA" id="ARBA00022803"/>
    </source>
</evidence>
<dbReference type="PANTHER" id="PTHR45641:SF19">
    <property type="entry name" value="NEPHROCYSTIN-3"/>
    <property type="match status" value="1"/>
</dbReference>
<name>A0A819A941_9BILA</name>
<evidence type="ECO:0000256" key="9">
    <source>
        <dbReference type="RuleBase" id="RU361228"/>
    </source>
</evidence>
<dbReference type="InterPro" id="IPR000768">
    <property type="entry name" value="ART"/>
</dbReference>
<dbReference type="PROSITE" id="PS50293">
    <property type="entry name" value="TPR_REGION"/>
    <property type="match status" value="4"/>
</dbReference>
<dbReference type="InterPro" id="IPR019734">
    <property type="entry name" value="TPR_rpt"/>
</dbReference>
<keyword evidence="9" id="KW-0521">NADP</keyword>
<feature type="repeat" description="TPR" evidence="8">
    <location>
        <begin position="646"/>
        <end position="679"/>
    </location>
</feature>